<dbReference type="Proteomes" id="UP000451048">
    <property type="component" value="Unassembled WGS sequence"/>
</dbReference>
<dbReference type="EMBL" id="WTTO01000046">
    <property type="protein sequence ID" value="NAR74427.1"/>
    <property type="molecule type" value="Genomic_DNA"/>
</dbReference>
<evidence type="ECO:0000256" key="1">
    <source>
        <dbReference type="SAM" id="SignalP"/>
    </source>
</evidence>
<dbReference type="KEGG" id="ahl:AHTJS_05375"/>
<dbReference type="RefSeq" id="WP_008942017.1">
    <property type="nucleotide sequence ID" value="NZ_CAXNZT010000125.1"/>
</dbReference>
<dbReference type="AlphaFoldDB" id="A0A1L6KLG2"/>
<evidence type="ECO:0000313" key="5">
    <source>
        <dbReference type="Proteomes" id="UP000451048"/>
    </source>
</evidence>
<evidence type="ECO:0000313" key="4">
    <source>
        <dbReference type="Proteomes" id="UP000294395"/>
    </source>
</evidence>
<reference evidence="3 4" key="1">
    <citation type="submission" date="2019-03" db="EMBL/GenBank/DDBJ databases">
        <title>Complete genome sequence of two outbreak-associated Acinetobacter haemolyticus strains.</title>
        <authorList>
            <person name="Bai L."/>
            <person name="Zhang S.-C."/>
            <person name="Deng Y."/>
            <person name="Song C.-C."/>
            <person name="Kang G.-B."/>
            <person name="Dong Y."/>
            <person name="Wang Y."/>
            <person name="Gao F."/>
            <person name="Huang H."/>
        </authorList>
    </citation>
    <scope>NUCLEOTIDE SEQUENCE [LARGE SCALE GENOMIC DNA]</scope>
    <source>
        <strain evidence="3 4">TJR01</strain>
    </source>
</reference>
<evidence type="ECO:0000313" key="2">
    <source>
        <dbReference type="EMBL" id="NAR74427.1"/>
    </source>
</evidence>
<feature type="chain" id="PRO_5042688083" evidence="1">
    <location>
        <begin position="20"/>
        <end position="119"/>
    </location>
</feature>
<protein>
    <submittedName>
        <fullName evidence="2">Uncharacterized protein</fullName>
    </submittedName>
</protein>
<gene>
    <name evidence="3" type="ORF">AHTJR_05615</name>
    <name evidence="2" type="ORF">GPS52_13235</name>
</gene>
<dbReference type="EMBL" id="CP038009">
    <property type="protein sequence ID" value="QBQ15774.1"/>
    <property type="molecule type" value="Genomic_DNA"/>
</dbReference>
<proteinExistence type="predicted"/>
<sequence length="119" mass="13784">MKKILVFICAIGFMGICSAASVEQYVRTVEKITTTYAQDMRNFLRSLDPQLSQFTPAQQAKYCAIVNQYVQDSYAAIEKNRSQLPREYASMTKQNVIEQVTESKEMQMLKKYNIQCEFK</sequence>
<dbReference type="OrthoDB" id="6711152at2"/>
<reference evidence="2 5" key="2">
    <citation type="submission" date="2019-12" db="EMBL/GenBank/DDBJ databases">
        <title>Acinetobacter haemolyticus comparative genomics.</title>
        <authorList>
            <person name="Castro-Jaimes S."/>
            <person name="Bello-Lopez E."/>
            <person name="Velazquez-Acosta C."/>
            <person name="Volkow-Fernandez P."/>
            <person name="Lozano-Zarain P."/>
            <person name="Castillo Ramirez S."/>
            <person name="Cevallos M.A."/>
        </authorList>
    </citation>
    <scope>NUCLEOTIDE SEQUENCE [LARGE SCALE GENOMIC DNA]</scope>
    <source>
        <strain evidence="2 5">AN10</strain>
    </source>
</reference>
<evidence type="ECO:0000313" key="3">
    <source>
        <dbReference type="EMBL" id="QBQ15774.1"/>
    </source>
</evidence>
<accession>A0A1L6KLG2</accession>
<feature type="signal peptide" evidence="1">
    <location>
        <begin position="1"/>
        <end position="19"/>
    </location>
</feature>
<keyword evidence="1" id="KW-0732">Signal</keyword>
<name>A0A1L6KLG2_ACIHA</name>
<organism evidence="2 5">
    <name type="scientific">Acinetobacter haemolyticus</name>
    <dbReference type="NCBI Taxonomy" id="29430"/>
    <lineage>
        <taxon>Bacteria</taxon>
        <taxon>Pseudomonadati</taxon>
        <taxon>Pseudomonadota</taxon>
        <taxon>Gammaproteobacteria</taxon>
        <taxon>Moraxellales</taxon>
        <taxon>Moraxellaceae</taxon>
        <taxon>Acinetobacter</taxon>
    </lineage>
</organism>
<dbReference type="STRING" id="29430.AHTJS_05375"/>
<dbReference type="Proteomes" id="UP000294395">
    <property type="component" value="Chromosome"/>
</dbReference>